<comment type="similarity">
    <text evidence="1 3">Belongs to the bacterial ribosomal protein bS6 family.</text>
</comment>
<dbReference type="SUPFAM" id="SSF54995">
    <property type="entry name" value="Ribosomal protein S6"/>
    <property type="match status" value="1"/>
</dbReference>
<keyword evidence="3 5" id="KW-0689">Ribosomal protein</keyword>
<dbReference type="InterPro" id="IPR014717">
    <property type="entry name" value="Transl_elong_EF1B/ribsomal_bS6"/>
</dbReference>
<accession>A0A538SJ34</accession>
<comment type="caution">
    <text evidence="5">The sequence shown here is derived from an EMBL/GenBank/DDBJ whole genome shotgun (WGS) entry which is preliminary data.</text>
</comment>
<keyword evidence="3" id="KW-0694">RNA-binding</keyword>
<name>A0A538SJ34_UNCEI</name>
<proteinExistence type="inferred from homology"/>
<dbReference type="HAMAP" id="MF_00360">
    <property type="entry name" value="Ribosomal_bS6"/>
    <property type="match status" value="1"/>
</dbReference>
<keyword evidence="3" id="KW-0687">Ribonucleoprotein</keyword>
<dbReference type="AlphaFoldDB" id="A0A538SJ34"/>
<dbReference type="Proteomes" id="UP000320184">
    <property type="component" value="Unassembled WGS sequence"/>
</dbReference>
<dbReference type="GO" id="GO:0070181">
    <property type="term" value="F:small ribosomal subunit rRNA binding"/>
    <property type="evidence" value="ECO:0007669"/>
    <property type="project" value="TreeGrafter"/>
</dbReference>
<sequence length="142" mass="16136">MLDRRGSAGRDESVQPQGAQGGRRDVNKYETTFILEPGLDEGRVNNEIDRVSGWIKELGGEVLEVQRWGKRRLSYEIHRKRDGIYTLLLYQGPGVVVKEIERRLRLNESVMRILTVMHVPPELTQPQVDPELASAAEEAADE</sequence>
<dbReference type="GO" id="GO:0003735">
    <property type="term" value="F:structural constituent of ribosome"/>
    <property type="evidence" value="ECO:0007669"/>
    <property type="project" value="InterPro"/>
</dbReference>
<dbReference type="GO" id="GO:0005737">
    <property type="term" value="C:cytoplasm"/>
    <property type="evidence" value="ECO:0007669"/>
    <property type="project" value="UniProtKB-ARBA"/>
</dbReference>
<organism evidence="5 6">
    <name type="scientific">Eiseniibacteriota bacterium</name>
    <dbReference type="NCBI Taxonomy" id="2212470"/>
    <lineage>
        <taxon>Bacteria</taxon>
        <taxon>Candidatus Eiseniibacteriota</taxon>
    </lineage>
</organism>
<dbReference type="Pfam" id="PF01250">
    <property type="entry name" value="Ribosomal_S6"/>
    <property type="match status" value="1"/>
</dbReference>
<dbReference type="Gene3D" id="3.30.70.60">
    <property type="match status" value="1"/>
</dbReference>
<dbReference type="GO" id="GO:0006412">
    <property type="term" value="P:translation"/>
    <property type="evidence" value="ECO:0007669"/>
    <property type="project" value="UniProtKB-UniRule"/>
</dbReference>
<evidence type="ECO:0000256" key="3">
    <source>
        <dbReference type="HAMAP-Rule" id="MF_00360"/>
    </source>
</evidence>
<dbReference type="PANTHER" id="PTHR21011:SF1">
    <property type="entry name" value="SMALL RIBOSOMAL SUBUNIT PROTEIN BS6M"/>
    <property type="match status" value="1"/>
</dbReference>
<evidence type="ECO:0000313" key="5">
    <source>
        <dbReference type="EMBL" id="TMQ51380.1"/>
    </source>
</evidence>
<protein>
    <recommendedName>
        <fullName evidence="2 3">Small ribosomal subunit protein bS6</fullName>
    </recommendedName>
</protein>
<dbReference type="EMBL" id="VBOT01000072">
    <property type="protein sequence ID" value="TMQ51380.1"/>
    <property type="molecule type" value="Genomic_DNA"/>
</dbReference>
<comment type="function">
    <text evidence="3">Binds together with bS18 to 16S ribosomal RNA.</text>
</comment>
<reference evidence="5 6" key="1">
    <citation type="journal article" date="2019" name="Nat. Microbiol.">
        <title>Mediterranean grassland soil C-N compound turnover is dependent on rainfall and depth, and is mediated by genomically divergent microorganisms.</title>
        <authorList>
            <person name="Diamond S."/>
            <person name="Andeer P.F."/>
            <person name="Li Z."/>
            <person name="Crits-Christoph A."/>
            <person name="Burstein D."/>
            <person name="Anantharaman K."/>
            <person name="Lane K.R."/>
            <person name="Thomas B.C."/>
            <person name="Pan C."/>
            <person name="Northen T.R."/>
            <person name="Banfield J.F."/>
        </authorList>
    </citation>
    <scope>NUCLEOTIDE SEQUENCE [LARGE SCALE GENOMIC DNA]</scope>
    <source>
        <strain evidence="5">WS_3</strain>
    </source>
</reference>
<feature type="region of interest" description="Disordered" evidence="4">
    <location>
        <begin position="1"/>
        <end position="23"/>
    </location>
</feature>
<keyword evidence="3" id="KW-0699">rRNA-binding</keyword>
<dbReference type="PANTHER" id="PTHR21011">
    <property type="entry name" value="MITOCHONDRIAL 28S RIBOSOMAL PROTEIN S6"/>
    <property type="match status" value="1"/>
</dbReference>
<dbReference type="GO" id="GO:0005840">
    <property type="term" value="C:ribosome"/>
    <property type="evidence" value="ECO:0007669"/>
    <property type="project" value="UniProtKB-KW"/>
</dbReference>
<dbReference type="InterPro" id="IPR020814">
    <property type="entry name" value="Ribosomal_S6_plastid/chlpt"/>
</dbReference>
<dbReference type="GO" id="GO:1990904">
    <property type="term" value="C:ribonucleoprotein complex"/>
    <property type="evidence" value="ECO:0007669"/>
    <property type="project" value="UniProtKB-KW"/>
</dbReference>
<evidence type="ECO:0000256" key="4">
    <source>
        <dbReference type="SAM" id="MobiDB-lite"/>
    </source>
</evidence>
<evidence type="ECO:0000313" key="6">
    <source>
        <dbReference type="Proteomes" id="UP000320184"/>
    </source>
</evidence>
<evidence type="ECO:0000256" key="1">
    <source>
        <dbReference type="ARBA" id="ARBA00009512"/>
    </source>
</evidence>
<evidence type="ECO:0000256" key="2">
    <source>
        <dbReference type="ARBA" id="ARBA00035294"/>
    </source>
</evidence>
<dbReference type="CDD" id="cd00473">
    <property type="entry name" value="bS6"/>
    <property type="match status" value="1"/>
</dbReference>
<gene>
    <name evidence="3 5" type="primary">rpsF</name>
    <name evidence="5" type="ORF">E6K73_05920</name>
</gene>
<dbReference type="NCBIfam" id="TIGR00166">
    <property type="entry name" value="S6"/>
    <property type="match status" value="1"/>
</dbReference>
<dbReference type="InterPro" id="IPR000529">
    <property type="entry name" value="Ribosomal_bS6"/>
</dbReference>
<feature type="compositionally biased region" description="Basic and acidic residues" evidence="4">
    <location>
        <begin position="1"/>
        <end position="13"/>
    </location>
</feature>
<dbReference type="InterPro" id="IPR035980">
    <property type="entry name" value="Ribosomal_bS6_sf"/>
</dbReference>